<proteinExistence type="predicted"/>
<dbReference type="Pfam" id="PF03995">
    <property type="entry name" value="Inhibitor_I36"/>
    <property type="match status" value="1"/>
</dbReference>
<gene>
    <name evidence="2" type="ORF">AQJ30_03215</name>
</gene>
<feature type="signal peptide" evidence="1">
    <location>
        <begin position="1"/>
        <end position="28"/>
    </location>
</feature>
<evidence type="ECO:0000313" key="3">
    <source>
        <dbReference type="Proteomes" id="UP000053271"/>
    </source>
</evidence>
<evidence type="ECO:0000256" key="1">
    <source>
        <dbReference type="SAM" id="SignalP"/>
    </source>
</evidence>
<organism evidence="2 3">
    <name type="scientific">Streptomyces longwoodensis</name>
    <dbReference type="NCBI Taxonomy" id="68231"/>
    <lineage>
        <taxon>Bacteria</taxon>
        <taxon>Bacillati</taxon>
        <taxon>Actinomycetota</taxon>
        <taxon>Actinomycetes</taxon>
        <taxon>Kitasatosporales</taxon>
        <taxon>Streptomycetaceae</taxon>
        <taxon>Streptomyces</taxon>
    </lineage>
</organism>
<sequence>MRRALLGTVAAAALAAAGVLLPASTASAALGDCPQGQFCVWDDDNYSGARMGWVGNDPNWHDDGWGDRADSLYNNGTPAAYDDVRVYMDVNYVNQDLCVARGDYYDWSMDDNDYSSHQWTASC</sequence>
<dbReference type="EMBL" id="LMWS01000005">
    <property type="protein sequence ID" value="KUN40927.1"/>
    <property type="molecule type" value="Genomic_DNA"/>
</dbReference>
<protein>
    <recommendedName>
        <fullName evidence="4">Peptidase inhibitor family I36 protein</fullName>
    </recommendedName>
</protein>
<dbReference type="AlphaFoldDB" id="A0A101R3C5"/>
<keyword evidence="3" id="KW-1185">Reference proteome</keyword>
<accession>A0A101R3C5</accession>
<dbReference type="RefSeq" id="WP_067228297.1">
    <property type="nucleotide sequence ID" value="NZ_JBEXMK010000104.1"/>
</dbReference>
<dbReference type="STRING" id="68231.AQJ30_03215"/>
<reference evidence="2 3" key="1">
    <citation type="submission" date="2015-10" db="EMBL/GenBank/DDBJ databases">
        <title>Draft genome sequence of Streptomyces longwoodensis DSM 41677, type strain for the species Streptomyces longwoodensis.</title>
        <authorList>
            <person name="Ruckert C."/>
            <person name="Winkler A."/>
            <person name="Kalinowski J."/>
            <person name="Kampfer P."/>
            <person name="Glaeser S."/>
        </authorList>
    </citation>
    <scope>NUCLEOTIDE SEQUENCE [LARGE SCALE GENOMIC DNA]</scope>
    <source>
        <strain evidence="2 3">DSM 41677</strain>
    </source>
</reference>
<dbReference type="Proteomes" id="UP000053271">
    <property type="component" value="Unassembled WGS sequence"/>
</dbReference>
<dbReference type="GeneID" id="91423634"/>
<keyword evidence="1" id="KW-0732">Signal</keyword>
<dbReference type="Gene3D" id="2.60.20.10">
    <property type="entry name" value="Crystallins"/>
    <property type="match status" value="1"/>
</dbReference>
<feature type="chain" id="PRO_5007104511" description="Peptidase inhibitor family I36 protein" evidence="1">
    <location>
        <begin position="29"/>
        <end position="123"/>
    </location>
</feature>
<name>A0A101R3C5_9ACTN</name>
<comment type="caution">
    <text evidence="2">The sequence shown here is derived from an EMBL/GenBank/DDBJ whole genome shotgun (WGS) entry which is preliminary data.</text>
</comment>
<evidence type="ECO:0000313" key="2">
    <source>
        <dbReference type="EMBL" id="KUN40927.1"/>
    </source>
</evidence>
<evidence type="ECO:0008006" key="4">
    <source>
        <dbReference type="Google" id="ProtNLM"/>
    </source>
</evidence>